<feature type="region of interest" description="Disordered" evidence="1">
    <location>
        <begin position="28"/>
        <end position="58"/>
    </location>
</feature>
<dbReference type="OrthoDB" id="5641374at2"/>
<dbReference type="Proteomes" id="UP000282957">
    <property type="component" value="Unassembled WGS sequence"/>
</dbReference>
<proteinExistence type="predicted"/>
<dbReference type="RefSeq" id="WP_127785501.1">
    <property type="nucleotide sequence ID" value="NZ_SACL01000001.1"/>
</dbReference>
<evidence type="ECO:0000256" key="1">
    <source>
        <dbReference type="SAM" id="MobiDB-lite"/>
    </source>
</evidence>
<dbReference type="EMBL" id="SACL01000001">
    <property type="protein sequence ID" value="RVT98953.1"/>
    <property type="molecule type" value="Genomic_DNA"/>
</dbReference>
<evidence type="ECO:0000313" key="2">
    <source>
        <dbReference type="EMBL" id="RVT98953.1"/>
    </source>
</evidence>
<feature type="compositionally biased region" description="Acidic residues" evidence="1">
    <location>
        <begin position="29"/>
        <end position="58"/>
    </location>
</feature>
<name>A0A437MMU4_9PROT</name>
<dbReference type="AlphaFoldDB" id="A0A437MMU4"/>
<dbReference type="InterPro" id="IPR022254">
    <property type="entry name" value="DUF3775"/>
</dbReference>
<evidence type="ECO:0000313" key="3">
    <source>
        <dbReference type="Proteomes" id="UP000282957"/>
    </source>
</evidence>
<gene>
    <name evidence="2" type="ORF">EOD42_02250</name>
</gene>
<accession>A0A437MMU4</accession>
<protein>
    <submittedName>
        <fullName evidence="2">DUF3775 domain-containing protein</fullName>
    </submittedName>
</protein>
<organism evidence="2 3">
    <name type="scientific">Rhodovarius crocodyli</name>
    <dbReference type="NCBI Taxonomy" id="1979269"/>
    <lineage>
        <taxon>Bacteria</taxon>
        <taxon>Pseudomonadati</taxon>
        <taxon>Pseudomonadota</taxon>
        <taxon>Alphaproteobacteria</taxon>
        <taxon>Acetobacterales</taxon>
        <taxon>Roseomonadaceae</taxon>
        <taxon>Rhodovarius</taxon>
    </lineage>
</organism>
<keyword evidence="3" id="KW-1185">Reference proteome</keyword>
<reference evidence="2 3" key="1">
    <citation type="submission" date="2019-01" db="EMBL/GenBank/DDBJ databases">
        <authorList>
            <person name="Chen W.-M."/>
        </authorList>
    </citation>
    <scope>NUCLEOTIDE SEQUENCE [LARGE SCALE GENOMIC DNA]</scope>
    <source>
        <strain evidence="2 3">CCP-6</strain>
    </source>
</reference>
<dbReference type="Pfam" id="PF12616">
    <property type="entry name" value="DUF3775"/>
    <property type="match status" value="1"/>
</dbReference>
<comment type="caution">
    <text evidence="2">The sequence shown here is derived from an EMBL/GenBank/DDBJ whole genome shotgun (WGS) entry which is preliminary data.</text>
</comment>
<sequence>MADMDDDDTPDLGVPLEVVATIAELLTALEEDDDEELDLDDDEDEEADEGGDDADDELTPELVEEIINELTEDEQAALVALALIGRGDHEAEEWENAVKAAAARNRKSDPAQYLLGLEGAGELLEEGLSAFGISIEDIER</sequence>